<comment type="subcellular location">
    <subcellularLocation>
        <location evidence="2">Cytoplasm</location>
    </subcellularLocation>
    <subcellularLocation>
        <location evidence="1">Nucleus</location>
    </subcellularLocation>
</comment>
<dbReference type="SUPFAM" id="SSF111430">
    <property type="entry name" value="YAP1 redox domain"/>
    <property type="match status" value="1"/>
</dbReference>
<dbReference type="SUPFAM" id="SSF57959">
    <property type="entry name" value="Leucine zipper domain"/>
    <property type="match status" value="1"/>
</dbReference>
<feature type="compositionally biased region" description="Basic and acidic residues" evidence="5">
    <location>
        <begin position="127"/>
        <end position="138"/>
    </location>
</feature>
<dbReference type="CDD" id="cd14688">
    <property type="entry name" value="bZIP_YAP"/>
    <property type="match status" value="1"/>
</dbReference>
<dbReference type="OrthoDB" id="5380163at2759"/>
<proteinExistence type="inferred from homology"/>
<evidence type="ECO:0000256" key="1">
    <source>
        <dbReference type="ARBA" id="ARBA00004123"/>
    </source>
</evidence>
<dbReference type="PANTHER" id="PTHR40621:SF6">
    <property type="entry name" value="AP-1-LIKE TRANSCRIPTION FACTOR YAP1-RELATED"/>
    <property type="match status" value="1"/>
</dbReference>
<feature type="region of interest" description="Disordered" evidence="5">
    <location>
        <begin position="252"/>
        <end position="308"/>
    </location>
</feature>
<dbReference type="Proteomes" id="UP000014074">
    <property type="component" value="Unassembled WGS sequence"/>
</dbReference>
<keyword evidence="3" id="KW-0539">Nucleus</keyword>
<dbReference type="HOGENOM" id="CLU_011807_0_0_1"/>
<dbReference type="GO" id="GO:0005737">
    <property type="term" value="C:cytoplasm"/>
    <property type="evidence" value="ECO:0007669"/>
    <property type="project" value="UniProtKB-SubCell"/>
</dbReference>
<feature type="compositionally biased region" description="Low complexity" evidence="5">
    <location>
        <begin position="263"/>
        <end position="277"/>
    </location>
</feature>
<dbReference type="PROSITE" id="PS00036">
    <property type="entry name" value="BZIP_BASIC"/>
    <property type="match status" value="1"/>
</dbReference>
<evidence type="ECO:0000313" key="8">
    <source>
        <dbReference type="Proteomes" id="UP000014074"/>
    </source>
</evidence>
<sequence length="583" mass="63014">MAATRNALNDFVLTPQQQNLLFAALNSNKPASASPANNALNLSPTSYNDSPVQRSDASGFQESPYLDYDYEFNGDSSFDFDFANGGQPKMIGDLPGTDDTSKAESDDNDGNDKRSHPDDDDDDEEESAKRRESGEKTAKKPGRKPLTTEPSSKRKAQNRAAQRAFRERKEKHLKDLETKVTELEKASEATNHENGLLRAQVDKMTVELQEYKKRVALLAGSTRAPPQPQRTAFGQAVINNLNDVNFQFEFPKFGALPGPPQPSTTSLQSARSSLSQSPNLNRSPSSQVSPNDQGKGSVSSASSHYTSGLDAQTKEDLAKFSGIFSPPLTNNNVSNASRSSLDSHYSAAATNTSSPSASSNSNGGPSSSCGTSPEPFTQSPMGFKPVDTMATIGEEQPSLANNNQDFGHFASIDINDINFLASQNNFQFDPQLFGDYREPQDNVLGSGGIDDSFFNDAFDMDFTTPYNVAFNSPATTKKDLPAPGASKDLIAQIDAAKEGDDEIVGADGQLLTCNKIWEKLQNCPKVQNGDFDLDGLCSDLQKKAKCSGSGAVVNEKDFKNVMQKYLGKTDKEMEQCTGPKLTA</sequence>
<dbReference type="GO" id="GO:0090575">
    <property type="term" value="C:RNA polymerase II transcription regulator complex"/>
    <property type="evidence" value="ECO:0007669"/>
    <property type="project" value="TreeGrafter"/>
</dbReference>
<dbReference type="GO" id="GO:0034599">
    <property type="term" value="P:cellular response to oxidative stress"/>
    <property type="evidence" value="ECO:0007669"/>
    <property type="project" value="UniProtKB-ARBA"/>
</dbReference>
<evidence type="ECO:0000256" key="2">
    <source>
        <dbReference type="ARBA" id="ARBA00004496"/>
    </source>
</evidence>
<dbReference type="Gene3D" id="1.10.238.100">
    <property type="entry name" value="YAP1 redox domain. Chain B"/>
    <property type="match status" value="1"/>
</dbReference>
<dbReference type="InterPro" id="IPR013910">
    <property type="entry name" value="TF_PAP1"/>
</dbReference>
<dbReference type="Pfam" id="PF00170">
    <property type="entry name" value="bZIP_1"/>
    <property type="match status" value="1"/>
</dbReference>
<feature type="compositionally biased region" description="Basic and acidic residues" evidence="5">
    <location>
        <begin position="99"/>
        <end position="117"/>
    </location>
</feature>
<feature type="region of interest" description="Disordered" evidence="5">
    <location>
        <begin position="28"/>
        <end position="173"/>
    </location>
</feature>
<dbReference type="KEGG" id="tmn:UCRPA7_4629"/>
<dbReference type="Pfam" id="PF08601">
    <property type="entry name" value="PAP1"/>
    <property type="match status" value="2"/>
</dbReference>
<feature type="domain" description="BZIP" evidence="6">
    <location>
        <begin position="148"/>
        <end position="211"/>
    </location>
</feature>
<dbReference type="AlphaFoldDB" id="R8BKN2"/>
<evidence type="ECO:0000256" key="4">
    <source>
        <dbReference type="ARBA" id="ARBA00038132"/>
    </source>
</evidence>
<organism evidence="7 8">
    <name type="scientific">Phaeoacremonium minimum (strain UCR-PA7)</name>
    <name type="common">Esca disease fungus</name>
    <name type="synonym">Togninia minima</name>
    <dbReference type="NCBI Taxonomy" id="1286976"/>
    <lineage>
        <taxon>Eukaryota</taxon>
        <taxon>Fungi</taxon>
        <taxon>Dikarya</taxon>
        <taxon>Ascomycota</taxon>
        <taxon>Pezizomycotina</taxon>
        <taxon>Sordariomycetes</taxon>
        <taxon>Sordariomycetidae</taxon>
        <taxon>Togniniales</taxon>
        <taxon>Togniniaceae</taxon>
        <taxon>Phaeoacremonium</taxon>
    </lineage>
</organism>
<dbReference type="Gene3D" id="1.20.5.170">
    <property type="match status" value="1"/>
</dbReference>
<dbReference type="InterPro" id="IPR050936">
    <property type="entry name" value="AP-1-like"/>
</dbReference>
<dbReference type="GeneID" id="19325098"/>
<dbReference type="InterPro" id="IPR004827">
    <property type="entry name" value="bZIP"/>
</dbReference>
<dbReference type="GO" id="GO:0001228">
    <property type="term" value="F:DNA-binding transcription activator activity, RNA polymerase II-specific"/>
    <property type="evidence" value="ECO:0007669"/>
    <property type="project" value="TreeGrafter"/>
</dbReference>
<protein>
    <submittedName>
        <fullName evidence="7">Putative transcription factor pap1 protein</fullName>
    </submittedName>
</protein>
<feature type="compositionally biased region" description="Low complexity" evidence="5">
    <location>
        <begin position="346"/>
        <end position="373"/>
    </location>
</feature>
<feature type="compositionally biased region" description="Low complexity" evidence="5">
    <location>
        <begin position="28"/>
        <end position="44"/>
    </location>
</feature>
<dbReference type="GO" id="GO:0000976">
    <property type="term" value="F:transcription cis-regulatory region binding"/>
    <property type="evidence" value="ECO:0007669"/>
    <property type="project" value="InterPro"/>
</dbReference>
<feature type="region of interest" description="Disordered" evidence="5">
    <location>
        <begin position="344"/>
        <end position="385"/>
    </location>
</feature>
<dbReference type="eggNOG" id="ENOG502RPD7">
    <property type="taxonomic scope" value="Eukaryota"/>
</dbReference>
<evidence type="ECO:0000313" key="7">
    <source>
        <dbReference type="EMBL" id="EON99767.1"/>
    </source>
</evidence>
<evidence type="ECO:0000256" key="3">
    <source>
        <dbReference type="ARBA" id="ARBA00023242"/>
    </source>
</evidence>
<dbReference type="PANTHER" id="PTHR40621">
    <property type="entry name" value="TRANSCRIPTION FACTOR KAPC-RELATED"/>
    <property type="match status" value="1"/>
</dbReference>
<dbReference type="InterPro" id="IPR046347">
    <property type="entry name" value="bZIP_sf"/>
</dbReference>
<dbReference type="FunFam" id="1.20.5.170:FF:000067">
    <property type="entry name" value="BZIP transcription factor"/>
    <property type="match status" value="1"/>
</dbReference>
<feature type="compositionally biased region" description="Basic and acidic residues" evidence="5">
    <location>
        <begin position="164"/>
        <end position="173"/>
    </location>
</feature>
<dbReference type="EMBL" id="KB933129">
    <property type="protein sequence ID" value="EON99767.1"/>
    <property type="molecule type" value="Genomic_DNA"/>
</dbReference>
<evidence type="ECO:0000256" key="5">
    <source>
        <dbReference type="SAM" id="MobiDB-lite"/>
    </source>
</evidence>
<feature type="compositionally biased region" description="Polar residues" evidence="5">
    <location>
        <begin position="278"/>
        <end position="308"/>
    </location>
</feature>
<comment type="similarity">
    <text evidence="4">Belongs to the bZIP family. YAP subfamily.</text>
</comment>
<name>R8BKN2_PHAM7</name>
<keyword evidence="8" id="KW-1185">Reference proteome</keyword>
<dbReference type="RefSeq" id="XP_007915371.1">
    <property type="nucleotide sequence ID" value="XM_007917180.1"/>
</dbReference>
<reference evidence="8" key="1">
    <citation type="journal article" date="2013" name="Genome Announc.">
        <title>Draft genome sequence of the ascomycete Phaeoacremonium aleophilum strain UCR-PA7, a causal agent of the esca disease complex in grapevines.</title>
        <authorList>
            <person name="Blanco-Ulate B."/>
            <person name="Rolshausen P."/>
            <person name="Cantu D."/>
        </authorList>
    </citation>
    <scope>NUCLEOTIDE SEQUENCE [LARGE SCALE GENOMIC DNA]</scope>
    <source>
        <strain evidence="8">UCR-PA7</strain>
    </source>
</reference>
<evidence type="ECO:0000259" key="6">
    <source>
        <dbReference type="PROSITE" id="PS50217"/>
    </source>
</evidence>
<gene>
    <name evidence="7" type="ORF">UCRPA7_4629</name>
</gene>
<feature type="compositionally biased region" description="Polar residues" evidence="5">
    <location>
        <begin position="45"/>
        <end position="61"/>
    </location>
</feature>
<dbReference type="InterPro" id="IPR023167">
    <property type="entry name" value="Yap1_redox_dom_sf"/>
</dbReference>
<dbReference type="PROSITE" id="PS50217">
    <property type="entry name" value="BZIP"/>
    <property type="match status" value="1"/>
</dbReference>
<dbReference type="SMART" id="SM00338">
    <property type="entry name" value="BRLZ"/>
    <property type="match status" value="1"/>
</dbReference>
<accession>R8BKN2</accession>